<evidence type="ECO:0000256" key="1">
    <source>
        <dbReference type="SAM" id="MobiDB-lite"/>
    </source>
</evidence>
<dbReference type="OrthoDB" id="3538847at2"/>
<reference evidence="2 3" key="1">
    <citation type="submission" date="2019-03" db="EMBL/GenBank/DDBJ databases">
        <title>Draft genome sequences of novel Actinobacteria.</title>
        <authorList>
            <person name="Sahin N."/>
            <person name="Ay H."/>
            <person name="Saygin H."/>
        </authorList>
    </citation>
    <scope>NUCLEOTIDE SEQUENCE [LARGE SCALE GENOMIC DNA]</scope>
    <source>
        <strain evidence="2 3">KC712</strain>
    </source>
</reference>
<dbReference type="AlphaFoldDB" id="A0A4R4X305"/>
<keyword evidence="3" id="KW-1185">Reference proteome</keyword>
<accession>A0A4R4X305</accession>
<dbReference type="EMBL" id="SMKP01000010">
    <property type="protein sequence ID" value="TDD24589.1"/>
    <property type="molecule type" value="Genomic_DNA"/>
</dbReference>
<comment type="caution">
    <text evidence="2">The sequence shown here is derived from an EMBL/GenBank/DDBJ whole genome shotgun (WGS) entry which is preliminary data.</text>
</comment>
<dbReference type="RefSeq" id="WP_132505009.1">
    <property type="nucleotide sequence ID" value="NZ_SMKP01000010.1"/>
</dbReference>
<name>A0A4R4X305_9ACTN</name>
<evidence type="ECO:0000313" key="3">
    <source>
        <dbReference type="Proteomes" id="UP000294543"/>
    </source>
</evidence>
<organism evidence="2 3">
    <name type="scientific">Nonomuraea diastatica</name>
    <dbReference type="NCBI Taxonomy" id="1848329"/>
    <lineage>
        <taxon>Bacteria</taxon>
        <taxon>Bacillati</taxon>
        <taxon>Actinomycetota</taxon>
        <taxon>Actinomycetes</taxon>
        <taxon>Streptosporangiales</taxon>
        <taxon>Streptosporangiaceae</taxon>
        <taxon>Nonomuraea</taxon>
    </lineage>
</organism>
<evidence type="ECO:0000313" key="2">
    <source>
        <dbReference type="EMBL" id="TDD24589.1"/>
    </source>
</evidence>
<proteinExistence type="predicted"/>
<dbReference type="Proteomes" id="UP000294543">
    <property type="component" value="Unassembled WGS sequence"/>
</dbReference>
<protein>
    <submittedName>
        <fullName evidence="2">Uncharacterized protein</fullName>
    </submittedName>
</protein>
<feature type="region of interest" description="Disordered" evidence="1">
    <location>
        <begin position="1"/>
        <end position="26"/>
    </location>
</feature>
<sequence>MMGRPKARPASTINLKVGQGADVRNHPYPQRSPVLGLVFGGTQVLVTTSANDHITLDDVKFARSLAREAAMFAGAVERMFHGLPNGLGVAGR</sequence>
<gene>
    <name evidence="2" type="ORF">E1294_05235</name>
</gene>